<reference evidence="6" key="1">
    <citation type="submission" date="2021-02" db="EMBL/GenBank/DDBJ databases">
        <title>Genome sequence Cadophora malorum strain M34.</title>
        <authorList>
            <person name="Stefanovic E."/>
            <person name="Vu D."/>
            <person name="Scully C."/>
            <person name="Dijksterhuis J."/>
            <person name="Roader J."/>
            <person name="Houbraken J."/>
        </authorList>
    </citation>
    <scope>NUCLEOTIDE SEQUENCE</scope>
    <source>
        <strain evidence="6">M34</strain>
    </source>
</reference>
<dbReference type="CDD" id="cd12148">
    <property type="entry name" value="fungal_TF_MHR"/>
    <property type="match status" value="1"/>
</dbReference>
<dbReference type="OrthoDB" id="4898680at2759"/>
<feature type="region of interest" description="Disordered" evidence="4">
    <location>
        <begin position="126"/>
        <end position="152"/>
    </location>
</feature>
<dbReference type="EMBL" id="JAFJYH010000067">
    <property type="protein sequence ID" value="KAG4421343.1"/>
    <property type="molecule type" value="Genomic_DNA"/>
</dbReference>
<dbReference type="PANTHER" id="PTHR31001:SF49">
    <property type="entry name" value="ZN(II)2CYS6 TRANSCRIPTION FACTOR (EUROFUNG)"/>
    <property type="match status" value="1"/>
</dbReference>
<dbReference type="SUPFAM" id="SSF57701">
    <property type="entry name" value="Zn2/Cys6 DNA-binding domain"/>
    <property type="match status" value="1"/>
</dbReference>
<keyword evidence="2" id="KW-0479">Metal-binding</keyword>
<accession>A0A8H7TM98</accession>
<keyword evidence="7" id="KW-1185">Reference proteome</keyword>
<evidence type="ECO:0000256" key="3">
    <source>
        <dbReference type="ARBA" id="ARBA00023242"/>
    </source>
</evidence>
<dbReference type="Gene3D" id="4.10.240.10">
    <property type="entry name" value="Zn(2)-C6 fungal-type DNA-binding domain"/>
    <property type="match status" value="1"/>
</dbReference>
<dbReference type="InterPro" id="IPR001138">
    <property type="entry name" value="Zn2Cys6_DnaBD"/>
</dbReference>
<dbReference type="SMART" id="SM00066">
    <property type="entry name" value="GAL4"/>
    <property type="match status" value="1"/>
</dbReference>
<protein>
    <recommendedName>
        <fullName evidence="5">Zn(2)-C6 fungal-type domain-containing protein</fullName>
    </recommendedName>
</protein>
<dbReference type="InterPro" id="IPR036864">
    <property type="entry name" value="Zn2-C6_fun-type_DNA-bd_sf"/>
</dbReference>
<dbReference type="AlphaFoldDB" id="A0A8H7TM98"/>
<feature type="compositionally biased region" description="Low complexity" evidence="4">
    <location>
        <begin position="126"/>
        <end position="138"/>
    </location>
</feature>
<comment type="caution">
    <text evidence="6">The sequence shown here is derived from an EMBL/GenBank/DDBJ whole genome shotgun (WGS) entry which is preliminary data.</text>
</comment>
<dbReference type="Proteomes" id="UP000664132">
    <property type="component" value="Unassembled WGS sequence"/>
</dbReference>
<comment type="subcellular location">
    <subcellularLocation>
        <location evidence="1">Nucleus</location>
    </subcellularLocation>
</comment>
<dbReference type="GO" id="GO:0000981">
    <property type="term" value="F:DNA-binding transcription factor activity, RNA polymerase II-specific"/>
    <property type="evidence" value="ECO:0007669"/>
    <property type="project" value="InterPro"/>
</dbReference>
<dbReference type="PANTHER" id="PTHR31001">
    <property type="entry name" value="UNCHARACTERIZED TRANSCRIPTIONAL REGULATORY PROTEIN"/>
    <property type="match status" value="1"/>
</dbReference>
<evidence type="ECO:0000256" key="4">
    <source>
        <dbReference type="SAM" id="MobiDB-lite"/>
    </source>
</evidence>
<feature type="domain" description="Zn(2)-C6 fungal-type" evidence="5">
    <location>
        <begin position="18"/>
        <end position="50"/>
    </location>
</feature>
<dbReference type="Pfam" id="PF04082">
    <property type="entry name" value="Fungal_trans"/>
    <property type="match status" value="1"/>
</dbReference>
<evidence type="ECO:0000259" key="5">
    <source>
        <dbReference type="PROSITE" id="PS50048"/>
    </source>
</evidence>
<evidence type="ECO:0000313" key="7">
    <source>
        <dbReference type="Proteomes" id="UP000664132"/>
    </source>
</evidence>
<keyword evidence="3" id="KW-0539">Nucleus</keyword>
<organism evidence="6 7">
    <name type="scientific">Cadophora malorum</name>
    <dbReference type="NCBI Taxonomy" id="108018"/>
    <lineage>
        <taxon>Eukaryota</taxon>
        <taxon>Fungi</taxon>
        <taxon>Dikarya</taxon>
        <taxon>Ascomycota</taxon>
        <taxon>Pezizomycotina</taxon>
        <taxon>Leotiomycetes</taxon>
        <taxon>Helotiales</taxon>
        <taxon>Ploettnerulaceae</taxon>
        <taxon>Cadophora</taxon>
    </lineage>
</organism>
<dbReference type="PROSITE" id="PS50048">
    <property type="entry name" value="ZN2_CY6_FUNGAL_2"/>
    <property type="match status" value="1"/>
</dbReference>
<evidence type="ECO:0000313" key="6">
    <source>
        <dbReference type="EMBL" id="KAG4421343.1"/>
    </source>
</evidence>
<dbReference type="Pfam" id="PF00172">
    <property type="entry name" value="Zn_clus"/>
    <property type="match status" value="1"/>
</dbReference>
<evidence type="ECO:0000256" key="2">
    <source>
        <dbReference type="ARBA" id="ARBA00022723"/>
    </source>
</evidence>
<sequence>MPPKENSVGYRRNGKKQACEPCRKGKLGCDHGAPFCGRCVRRKTTSKCIYHPAPMTRGRGPPAANVVLQQPPTDYPKTTVYFNSPPASANANPPFFSPPHSVPRDIVTNGAAPGYSSVTVQTTATQTTNTPCSTTTSQASMGQPKGPRGAWKHSEYPRSQKFYGPTSFSAIFAESDAKVNRDLLDIGEDKRKHPGAWMYGEPLFGFHRPNGPTEREKQTLRALWNLPSKETMEALVTVPQSLRCPSLNFKMMRHCVTTLWSTFGSELAAHRPEKPTLDWRENGDEPPPLLAISDAMFGNEEMPLPPDPDDGTDWLNKFTGPNIRFEMMGMLFCFFGLAYLASQDWDPIFSHPDNHGRDRKQAAWRMKECANVCLTMCDYSETVNYLVTALILNIKRVESGCTGDETYRMRRLHGDMVTTAITCGLHRLPEYGTTKVTAALEYKRRLFSNIYCSDKIHSSLNGVPPLLTRQFCDVQLCLDLADDVLFATPEELDEAISRLGPEGWNTSGVCYEISTVLRARTLIHMIREEILELALGIDVNVSVARINELHEKSQQMFESFPQQLHYYDEEGNPKNTSGNLLYDQAFLSLQQLQNKFLIDRVAKARGLENGQGLLNTAMEMIDLSLMFWSKRDQLMAHSHGFDWIMTYYGIPSAGVICVELLKTSSGQSSVQLSRSDAIQKLTLFIAFLEWIRPTDGNYTLAQRLRKVVRQVLDYVLDIGEKEPAPDFVPGEQLQYDPMLGTGFDNMNDLDWLNTIDWTQGSWMDFN</sequence>
<dbReference type="GO" id="GO:0006351">
    <property type="term" value="P:DNA-templated transcription"/>
    <property type="evidence" value="ECO:0007669"/>
    <property type="project" value="InterPro"/>
</dbReference>
<proteinExistence type="predicted"/>
<dbReference type="InterPro" id="IPR050613">
    <property type="entry name" value="Sec_Metabolite_Reg"/>
</dbReference>
<dbReference type="PROSITE" id="PS00463">
    <property type="entry name" value="ZN2_CY6_FUNGAL_1"/>
    <property type="match status" value="1"/>
</dbReference>
<dbReference type="CDD" id="cd00067">
    <property type="entry name" value="GAL4"/>
    <property type="match status" value="1"/>
</dbReference>
<evidence type="ECO:0000256" key="1">
    <source>
        <dbReference type="ARBA" id="ARBA00004123"/>
    </source>
</evidence>
<dbReference type="GO" id="GO:0008270">
    <property type="term" value="F:zinc ion binding"/>
    <property type="evidence" value="ECO:0007669"/>
    <property type="project" value="InterPro"/>
</dbReference>
<dbReference type="GO" id="GO:0005634">
    <property type="term" value="C:nucleus"/>
    <property type="evidence" value="ECO:0007669"/>
    <property type="project" value="UniProtKB-SubCell"/>
</dbReference>
<name>A0A8H7TM98_9HELO</name>
<gene>
    <name evidence="6" type="ORF">IFR04_005526</name>
</gene>
<dbReference type="GO" id="GO:0003677">
    <property type="term" value="F:DNA binding"/>
    <property type="evidence" value="ECO:0007669"/>
    <property type="project" value="InterPro"/>
</dbReference>
<dbReference type="InterPro" id="IPR007219">
    <property type="entry name" value="XnlR_reg_dom"/>
</dbReference>